<evidence type="ECO:0000313" key="2">
    <source>
        <dbReference type="EMBL" id="SBQ90249.1"/>
    </source>
</evidence>
<sequence>KPPPPLERRRGLPRGATTNSWQSPGRYQRQAVRPTLSLLPPSPPSLEPSDPGPRGDHPRWGPSRAQGLRSDQAATGINQADSKNLKAPYPGATDTQADQGTIHQQEKWQGEDRRRCCSTRRCPRRGEESKTPPDTYSHTQTQSHTPSLMLT</sequence>
<organism evidence="2">
    <name type="scientific">Nothobranchius kuhntae</name>
    <name type="common">Beira killifish</name>
    <dbReference type="NCBI Taxonomy" id="321403"/>
    <lineage>
        <taxon>Eukaryota</taxon>
        <taxon>Metazoa</taxon>
        <taxon>Chordata</taxon>
        <taxon>Craniata</taxon>
        <taxon>Vertebrata</taxon>
        <taxon>Euteleostomi</taxon>
        <taxon>Actinopterygii</taxon>
        <taxon>Neopterygii</taxon>
        <taxon>Teleostei</taxon>
        <taxon>Neoteleostei</taxon>
        <taxon>Acanthomorphata</taxon>
        <taxon>Ovalentaria</taxon>
        <taxon>Atherinomorphae</taxon>
        <taxon>Cyprinodontiformes</taxon>
        <taxon>Nothobranchiidae</taxon>
        <taxon>Nothobranchius</taxon>
    </lineage>
</organism>
<feature type="region of interest" description="Disordered" evidence="1">
    <location>
        <begin position="1"/>
        <end position="151"/>
    </location>
</feature>
<reference evidence="2" key="2">
    <citation type="submission" date="2016-06" db="EMBL/GenBank/DDBJ databases">
        <title>The genome of a short-lived fish provides insights into sex chromosome evolution and the genetic control of aging.</title>
        <authorList>
            <person name="Reichwald K."/>
            <person name="Felder M."/>
            <person name="Petzold A."/>
            <person name="Koch P."/>
            <person name="Groth M."/>
            <person name="Platzer M."/>
        </authorList>
    </citation>
    <scope>NUCLEOTIDE SEQUENCE</scope>
    <source>
        <tissue evidence="2">Brain</tissue>
    </source>
</reference>
<feature type="compositionally biased region" description="Basic and acidic residues" evidence="1">
    <location>
        <begin position="1"/>
        <end position="10"/>
    </location>
</feature>
<reference evidence="2" key="1">
    <citation type="submission" date="2016-05" db="EMBL/GenBank/DDBJ databases">
        <authorList>
            <person name="Lavstsen T."/>
            <person name="Jespersen J.S."/>
        </authorList>
    </citation>
    <scope>NUCLEOTIDE SEQUENCE</scope>
    <source>
        <tissue evidence="2">Brain</tissue>
    </source>
</reference>
<dbReference type="AlphaFoldDB" id="A0A1A8HXR3"/>
<feature type="non-terminal residue" evidence="2">
    <location>
        <position position="1"/>
    </location>
</feature>
<gene>
    <name evidence="2" type="primary">Nfu_g_1_023930</name>
</gene>
<feature type="compositionally biased region" description="Polar residues" evidence="1">
    <location>
        <begin position="132"/>
        <end position="151"/>
    </location>
</feature>
<name>A0A1A8HXR3_NOTKU</name>
<proteinExistence type="predicted"/>
<feature type="compositionally biased region" description="Polar residues" evidence="1">
    <location>
        <begin position="16"/>
        <end position="25"/>
    </location>
</feature>
<feature type="compositionally biased region" description="Polar residues" evidence="1">
    <location>
        <begin position="72"/>
        <end position="82"/>
    </location>
</feature>
<evidence type="ECO:0000256" key="1">
    <source>
        <dbReference type="SAM" id="MobiDB-lite"/>
    </source>
</evidence>
<feature type="compositionally biased region" description="Polar residues" evidence="1">
    <location>
        <begin position="93"/>
        <end position="103"/>
    </location>
</feature>
<accession>A0A1A8HXR3</accession>
<feature type="compositionally biased region" description="Basic and acidic residues" evidence="1">
    <location>
        <begin position="104"/>
        <end position="115"/>
    </location>
</feature>
<dbReference type="EMBL" id="HAED01004219">
    <property type="protein sequence ID" value="SBQ90249.1"/>
    <property type="molecule type" value="Transcribed_RNA"/>
</dbReference>
<protein>
    <submittedName>
        <fullName evidence="2">Uncharacterized protein</fullName>
    </submittedName>
</protein>
<feature type="non-terminal residue" evidence="2">
    <location>
        <position position="151"/>
    </location>
</feature>